<dbReference type="EMBL" id="PVXO01000044">
    <property type="protein sequence ID" value="PRR78428.1"/>
    <property type="molecule type" value="Genomic_DNA"/>
</dbReference>
<dbReference type="InterPro" id="IPR025587">
    <property type="entry name" value="DUF4351"/>
</dbReference>
<evidence type="ECO:0000313" key="3">
    <source>
        <dbReference type="Proteomes" id="UP000239706"/>
    </source>
</evidence>
<gene>
    <name evidence="2" type="ORF">CLLI_15120</name>
</gene>
<dbReference type="Proteomes" id="UP000239706">
    <property type="component" value="Unassembled WGS sequence"/>
</dbReference>
<sequence length="304" mass="36678">MVLKWRWCIQMSYETRPQTYDETIKILEKKDYRGIAEFILPSVKDAEEVSLEHTQLSVPDMREMDFLTRVNMNSESFILHIEFETAYKSNTEMMKRMLRYYTYIKWHNDLPIYQVLVVLKKPENIKNIQGSFESTVQDLDILKYNYKVVKAYEIDKSEILKEGKVVLYPLRVFMKHDEIDEEKHIEECLEEVEKLEDKDYYFLTVECIKKLYKESKYEKYVKEEILMQSSLYREPYEKGIKEGELKGRREEKIETTIRLLTKKFGTMPEEVKEAISKLDLVTLELMIDEIFEYKSLDDIKKYIQ</sequence>
<comment type="caution">
    <text evidence="2">The sequence shown here is derived from an EMBL/GenBank/DDBJ whole genome shotgun (WGS) entry which is preliminary data.</text>
</comment>
<evidence type="ECO:0000313" key="2">
    <source>
        <dbReference type="EMBL" id="PRR78428.1"/>
    </source>
</evidence>
<proteinExistence type="predicted"/>
<dbReference type="PANTHER" id="PTHR34613">
    <property type="entry name" value="SLL0800 PROTEIN"/>
    <property type="match status" value="1"/>
</dbReference>
<dbReference type="Pfam" id="PF14261">
    <property type="entry name" value="DUF4351"/>
    <property type="match status" value="1"/>
</dbReference>
<keyword evidence="3" id="KW-1185">Reference proteome</keyword>
<name>A0A2T0B3F7_9CLOT</name>
<dbReference type="PANTHER" id="PTHR34613:SF1">
    <property type="entry name" value="SLL6017 PROTEIN"/>
    <property type="match status" value="1"/>
</dbReference>
<reference evidence="2 3" key="1">
    <citation type="submission" date="2018-03" db="EMBL/GenBank/DDBJ databases">
        <title>Genome sequence of Clostridium liquoris DSM 100320.</title>
        <authorList>
            <person name="Poehlein A."/>
            <person name="Daniel R."/>
        </authorList>
    </citation>
    <scope>NUCLEOTIDE SEQUENCE [LARGE SCALE GENOMIC DNA]</scope>
    <source>
        <strain evidence="2 3">DSM 100320</strain>
    </source>
</reference>
<accession>A0A2T0B3F7</accession>
<feature type="domain" description="DUF4351" evidence="1">
    <location>
        <begin position="246"/>
        <end position="302"/>
    </location>
</feature>
<organism evidence="2 3">
    <name type="scientific">Clostridium liquoris</name>
    <dbReference type="NCBI Taxonomy" id="1289519"/>
    <lineage>
        <taxon>Bacteria</taxon>
        <taxon>Bacillati</taxon>
        <taxon>Bacillota</taxon>
        <taxon>Clostridia</taxon>
        <taxon>Eubacteriales</taxon>
        <taxon>Clostridiaceae</taxon>
        <taxon>Clostridium</taxon>
    </lineage>
</organism>
<dbReference type="AlphaFoldDB" id="A0A2T0B3F7"/>
<evidence type="ECO:0000259" key="1">
    <source>
        <dbReference type="Pfam" id="PF14261"/>
    </source>
</evidence>
<protein>
    <recommendedName>
        <fullName evidence="1">DUF4351 domain-containing protein</fullName>
    </recommendedName>
</protein>